<dbReference type="PRINTS" id="PR00465">
    <property type="entry name" value="EP450IV"/>
</dbReference>
<dbReference type="SUPFAM" id="SSF48264">
    <property type="entry name" value="Cytochrome P450"/>
    <property type="match status" value="1"/>
</dbReference>
<dbReference type="InterPro" id="IPR001128">
    <property type="entry name" value="Cyt_P450"/>
</dbReference>
<name>A0A4P9Y6I7_9FUNG</name>
<comment type="cofactor">
    <cofactor evidence="1 5">
        <name>heme</name>
        <dbReference type="ChEBI" id="CHEBI:30413"/>
    </cofactor>
</comment>
<dbReference type="InterPro" id="IPR050121">
    <property type="entry name" value="Cytochrome_P450_monoxygenase"/>
</dbReference>
<dbReference type="AlphaFoldDB" id="A0A4P9Y6I7"/>
<keyword evidence="3 5" id="KW-0479">Metal-binding</keyword>
<keyword evidence="4 5" id="KW-0408">Iron</keyword>
<dbReference type="Proteomes" id="UP000267251">
    <property type="component" value="Unassembled WGS sequence"/>
</dbReference>
<dbReference type="EMBL" id="KZ987805">
    <property type="protein sequence ID" value="RKP14667.1"/>
    <property type="molecule type" value="Genomic_DNA"/>
</dbReference>
<proteinExistence type="inferred from homology"/>
<keyword evidence="5" id="KW-0349">Heme</keyword>
<evidence type="ECO:0000313" key="6">
    <source>
        <dbReference type="EMBL" id="RKP14667.1"/>
    </source>
</evidence>
<dbReference type="PANTHER" id="PTHR24305">
    <property type="entry name" value="CYTOCHROME P450"/>
    <property type="match status" value="1"/>
</dbReference>
<dbReference type="GO" id="GO:0016705">
    <property type="term" value="F:oxidoreductase activity, acting on paired donors, with incorporation or reduction of molecular oxygen"/>
    <property type="evidence" value="ECO:0007669"/>
    <property type="project" value="InterPro"/>
</dbReference>
<dbReference type="OrthoDB" id="1470350at2759"/>
<evidence type="ECO:0000256" key="3">
    <source>
        <dbReference type="ARBA" id="ARBA00022723"/>
    </source>
</evidence>
<accession>A0A4P9Y6I7</accession>
<comment type="similarity">
    <text evidence="2">Belongs to the cytochrome P450 family.</text>
</comment>
<protein>
    <submittedName>
        <fullName evidence="6">Cytochrome P450</fullName>
    </submittedName>
</protein>
<keyword evidence="7" id="KW-1185">Reference proteome</keyword>
<gene>
    <name evidence="6" type="ORF">BJ684DRAFT_1743</name>
</gene>
<feature type="binding site" description="axial binding residue" evidence="5">
    <location>
        <position position="335"/>
    </location>
    <ligand>
        <name>heme</name>
        <dbReference type="ChEBI" id="CHEBI:30413"/>
    </ligand>
    <ligandPart>
        <name>Fe</name>
        <dbReference type="ChEBI" id="CHEBI:18248"/>
    </ligandPart>
</feature>
<evidence type="ECO:0000256" key="5">
    <source>
        <dbReference type="PIRSR" id="PIRSR602403-1"/>
    </source>
</evidence>
<evidence type="ECO:0000313" key="7">
    <source>
        <dbReference type="Proteomes" id="UP000267251"/>
    </source>
</evidence>
<organism evidence="6 7">
    <name type="scientific">Piptocephalis cylindrospora</name>
    <dbReference type="NCBI Taxonomy" id="1907219"/>
    <lineage>
        <taxon>Eukaryota</taxon>
        <taxon>Fungi</taxon>
        <taxon>Fungi incertae sedis</taxon>
        <taxon>Zoopagomycota</taxon>
        <taxon>Zoopagomycotina</taxon>
        <taxon>Zoopagomycetes</taxon>
        <taxon>Zoopagales</taxon>
        <taxon>Piptocephalidaceae</taxon>
        <taxon>Piptocephalis</taxon>
    </lineage>
</organism>
<dbReference type="GO" id="GO:0020037">
    <property type="term" value="F:heme binding"/>
    <property type="evidence" value="ECO:0007669"/>
    <property type="project" value="InterPro"/>
</dbReference>
<evidence type="ECO:0000256" key="4">
    <source>
        <dbReference type="ARBA" id="ARBA00023004"/>
    </source>
</evidence>
<dbReference type="InterPro" id="IPR002403">
    <property type="entry name" value="Cyt_P450_E_grp-IV"/>
</dbReference>
<dbReference type="GO" id="GO:0005506">
    <property type="term" value="F:iron ion binding"/>
    <property type="evidence" value="ECO:0007669"/>
    <property type="project" value="InterPro"/>
</dbReference>
<dbReference type="Gene3D" id="1.10.630.10">
    <property type="entry name" value="Cytochrome P450"/>
    <property type="match status" value="1"/>
</dbReference>
<dbReference type="PANTHER" id="PTHR24305:SF223">
    <property type="entry name" value="CYTOCHROME P450-DIT2"/>
    <property type="match status" value="1"/>
</dbReference>
<reference evidence="7" key="1">
    <citation type="journal article" date="2018" name="Nat. Microbiol.">
        <title>Leveraging single-cell genomics to expand the fungal tree of life.</title>
        <authorList>
            <person name="Ahrendt S.R."/>
            <person name="Quandt C.A."/>
            <person name="Ciobanu D."/>
            <person name="Clum A."/>
            <person name="Salamov A."/>
            <person name="Andreopoulos B."/>
            <person name="Cheng J.F."/>
            <person name="Woyke T."/>
            <person name="Pelin A."/>
            <person name="Henrissat B."/>
            <person name="Reynolds N.K."/>
            <person name="Benny G.L."/>
            <person name="Smith M.E."/>
            <person name="James T.Y."/>
            <person name="Grigoriev I.V."/>
        </authorList>
    </citation>
    <scope>NUCLEOTIDE SEQUENCE [LARGE SCALE GENOMIC DNA]</scope>
</reference>
<feature type="non-terminal residue" evidence="6">
    <location>
        <position position="352"/>
    </location>
</feature>
<feature type="non-terminal residue" evidence="6">
    <location>
        <position position="1"/>
    </location>
</feature>
<dbReference type="PRINTS" id="PR00385">
    <property type="entry name" value="P450"/>
</dbReference>
<dbReference type="GO" id="GO:0004497">
    <property type="term" value="F:monooxygenase activity"/>
    <property type="evidence" value="ECO:0007669"/>
    <property type="project" value="InterPro"/>
</dbReference>
<dbReference type="InterPro" id="IPR036396">
    <property type="entry name" value="Cyt_P450_sf"/>
</dbReference>
<evidence type="ECO:0000256" key="1">
    <source>
        <dbReference type="ARBA" id="ARBA00001971"/>
    </source>
</evidence>
<evidence type="ECO:0000256" key="2">
    <source>
        <dbReference type="ARBA" id="ARBA00010617"/>
    </source>
</evidence>
<dbReference type="Pfam" id="PF00067">
    <property type="entry name" value="p450"/>
    <property type="match status" value="1"/>
</dbReference>
<sequence>GRLAHIFFGENILFSNGHDWQFFRRTCTPAFKHGWNLQVFEQTIQRLIDQWNKLGSEPISVGPWFERYALDSLGLSIFTTEFGSILDANSPFAVLYRTIMENILRFKYLLFNKLDFRANPYRKPIYDMVDDFDRLFYGLIQERREAKARGDVLPRDLLTSFLEEHKSVDEAGAKILRVMTDKELRDNLSAFILAGHDTAMVSLSTAMYLLGMDQSVQSKARQAVLEAIGGSEGAETLMHIPYLDAVIRETLRLYPPAARLMERTTTKDVMMPSGDLLPKGTHVIGNLYAIHRDPAVWGEDVEEYKPERHLTPDGQEMTSASSNSFVAFASGPRTCLGMTFAMAEMRVALARL</sequence>